<keyword evidence="3 9" id="KW-0597">Phosphoprotein</keyword>
<dbReference type="InterPro" id="IPR001789">
    <property type="entry name" value="Sig_transdc_resp-reg_receiver"/>
</dbReference>
<dbReference type="GO" id="GO:0005524">
    <property type="term" value="F:ATP binding"/>
    <property type="evidence" value="ECO:0007669"/>
    <property type="project" value="UniProtKB-KW"/>
</dbReference>
<evidence type="ECO:0000259" key="10">
    <source>
        <dbReference type="PROSITE" id="PS50109"/>
    </source>
</evidence>
<dbReference type="CDD" id="cd00130">
    <property type="entry name" value="PAS"/>
    <property type="match status" value="1"/>
</dbReference>
<evidence type="ECO:0000256" key="8">
    <source>
        <dbReference type="ARBA" id="ARBA00023012"/>
    </source>
</evidence>
<keyword evidence="6" id="KW-0418">Kinase</keyword>
<dbReference type="SMART" id="SM00388">
    <property type="entry name" value="HisKA"/>
    <property type="match status" value="1"/>
</dbReference>
<dbReference type="SMART" id="SM00387">
    <property type="entry name" value="HATPase_c"/>
    <property type="match status" value="1"/>
</dbReference>
<protein>
    <recommendedName>
        <fullName evidence="2">histidine kinase</fullName>
        <ecNumber evidence="2">2.7.13.3</ecNumber>
    </recommendedName>
</protein>
<dbReference type="Gene3D" id="1.10.287.130">
    <property type="match status" value="1"/>
</dbReference>
<feature type="domain" description="Response regulatory" evidence="11">
    <location>
        <begin position="617"/>
        <end position="733"/>
    </location>
</feature>
<dbReference type="InterPro" id="IPR003594">
    <property type="entry name" value="HATPase_dom"/>
</dbReference>
<comment type="catalytic activity">
    <reaction evidence="1">
        <text>ATP + protein L-histidine = ADP + protein N-phospho-L-histidine.</text>
        <dbReference type="EC" id="2.7.13.3"/>
    </reaction>
</comment>
<dbReference type="InterPro" id="IPR036097">
    <property type="entry name" value="HisK_dim/P_sf"/>
</dbReference>
<dbReference type="SUPFAM" id="SSF55874">
    <property type="entry name" value="ATPase domain of HSP90 chaperone/DNA topoisomerase II/histidine kinase"/>
    <property type="match status" value="1"/>
</dbReference>
<keyword evidence="7" id="KW-0067">ATP-binding</keyword>
<dbReference type="InterPro" id="IPR005467">
    <property type="entry name" value="His_kinase_dom"/>
</dbReference>
<evidence type="ECO:0000256" key="3">
    <source>
        <dbReference type="ARBA" id="ARBA00022553"/>
    </source>
</evidence>
<dbReference type="PROSITE" id="PS50110">
    <property type="entry name" value="RESPONSE_REGULATORY"/>
    <property type="match status" value="1"/>
</dbReference>
<dbReference type="SMART" id="SM00448">
    <property type="entry name" value="REC"/>
    <property type="match status" value="1"/>
</dbReference>
<keyword evidence="8" id="KW-0902">Two-component regulatory system</keyword>
<dbReference type="PANTHER" id="PTHR43065:SF42">
    <property type="entry name" value="TWO-COMPONENT SENSOR PPRA"/>
    <property type="match status" value="1"/>
</dbReference>
<dbReference type="Gene3D" id="3.30.450.20">
    <property type="entry name" value="PAS domain"/>
    <property type="match status" value="1"/>
</dbReference>
<dbReference type="EC" id="2.7.13.3" evidence="2"/>
<dbReference type="GO" id="GO:0006355">
    <property type="term" value="P:regulation of DNA-templated transcription"/>
    <property type="evidence" value="ECO:0007669"/>
    <property type="project" value="InterPro"/>
</dbReference>
<evidence type="ECO:0000256" key="4">
    <source>
        <dbReference type="ARBA" id="ARBA00022679"/>
    </source>
</evidence>
<dbReference type="InterPro" id="IPR013767">
    <property type="entry name" value="PAS_fold"/>
</dbReference>
<evidence type="ECO:0000313" key="14">
    <source>
        <dbReference type="EMBL" id="MBJ6725806.1"/>
    </source>
</evidence>
<proteinExistence type="predicted"/>
<keyword evidence="5" id="KW-0547">Nucleotide-binding</keyword>
<feature type="modified residue" description="4-aspartylphosphate" evidence="9">
    <location>
        <position position="668"/>
    </location>
</feature>
<dbReference type="InterPro" id="IPR035965">
    <property type="entry name" value="PAS-like_dom_sf"/>
</dbReference>
<evidence type="ECO:0000256" key="5">
    <source>
        <dbReference type="ARBA" id="ARBA00022741"/>
    </source>
</evidence>
<dbReference type="InterPro" id="IPR011006">
    <property type="entry name" value="CheY-like_superfamily"/>
</dbReference>
<feature type="domain" description="Histidine kinase" evidence="10">
    <location>
        <begin position="372"/>
        <end position="593"/>
    </location>
</feature>
<dbReference type="PROSITE" id="PS50113">
    <property type="entry name" value="PAC"/>
    <property type="match status" value="1"/>
</dbReference>
<dbReference type="Pfam" id="PF00072">
    <property type="entry name" value="Response_reg"/>
    <property type="match status" value="1"/>
</dbReference>
<dbReference type="InterPro" id="IPR000700">
    <property type="entry name" value="PAS-assoc_C"/>
</dbReference>
<evidence type="ECO:0000256" key="2">
    <source>
        <dbReference type="ARBA" id="ARBA00012438"/>
    </source>
</evidence>
<dbReference type="Gene3D" id="3.40.50.2300">
    <property type="match status" value="1"/>
</dbReference>
<evidence type="ECO:0000256" key="1">
    <source>
        <dbReference type="ARBA" id="ARBA00000085"/>
    </source>
</evidence>
<accession>A0A8J7LZ31</accession>
<evidence type="ECO:0000259" key="13">
    <source>
        <dbReference type="PROSITE" id="PS50113"/>
    </source>
</evidence>
<feature type="domain" description="PAC" evidence="13">
    <location>
        <begin position="299"/>
        <end position="352"/>
    </location>
</feature>
<comment type="caution">
    <text evidence="14">The sequence shown here is derived from an EMBL/GenBank/DDBJ whole genome shotgun (WGS) entry which is preliminary data.</text>
</comment>
<dbReference type="Pfam" id="PF00512">
    <property type="entry name" value="HisKA"/>
    <property type="match status" value="1"/>
</dbReference>
<organism evidence="14 15">
    <name type="scientific">Geomesophilobacter sediminis</name>
    <dbReference type="NCBI Taxonomy" id="2798584"/>
    <lineage>
        <taxon>Bacteria</taxon>
        <taxon>Pseudomonadati</taxon>
        <taxon>Thermodesulfobacteriota</taxon>
        <taxon>Desulfuromonadia</taxon>
        <taxon>Geobacterales</taxon>
        <taxon>Geobacteraceae</taxon>
        <taxon>Geomesophilobacter</taxon>
    </lineage>
</organism>
<dbReference type="EMBL" id="JAEMHM010000010">
    <property type="protein sequence ID" value="MBJ6725806.1"/>
    <property type="molecule type" value="Genomic_DNA"/>
</dbReference>
<dbReference type="NCBIfam" id="TIGR00229">
    <property type="entry name" value="sensory_box"/>
    <property type="match status" value="1"/>
</dbReference>
<dbReference type="InterPro" id="IPR004358">
    <property type="entry name" value="Sig_transdc_His_kin-like_C"/>
</dbReference>
<dbReference type="GO" id="GO:0000155">
    <property type="term" value="F:phosphorelay sensor kinase activity"/>
    <property type="evidence" value="ECO:0007669"/>
    <property type="project" value="InterPro"/>
</dbReference>
<evidence type="ECO:0000256" key="7">
    <source>
        <dbReference type="ARBA" id="ARBA00022840"/>
    </source>
</evidence>
<dbReference type="Pfam" id="PF00989">
    <property type="entry name" value="PAS"/>
    <property type="match status" value="1"/>
</dbReference>
<dbReference type="PANTHER" id="PTHR43065">
    <property type="entry name" value="SENSOR HISTIDINE KINASE"/>
    <property type="match status" value="1"/>
</dbReference>
<dbReference type="Pfam" id="PF02518">
    <property type="entry name" value="HATPase_c"/>
    <property type="match status" value="1"/>
</dbReference>
<dbReference type="Proteomes" id="UP000636888">
    <property type="component" value="Unassembled WGS sequence"/>
</dbReference>
<evidence type="ECO:0000313" key="15">
    <source>
        <dbReference type="Proteomes" id="UP000636888"/>
    </source>
</evidence>
<dbReference type="PRINTS" id="PR00344">
    <property type="entry name" value="BCTRLSENSOR"/>
</dbReference>
<dbReference type="PROSITE" id="PS50109">
    <property type="entry name" value="HIS_KIN"/>
    <property type="match status" value="1"/>
</dbReference>
<dbReference type="SUPFAM" id="SSF47384">
    <property type="entry name" value="Homodimeric domain of signal transducing histidine kinase"/>
    <property type="match status" value="1"/>
</dbReference>
<dbReference type="InterPro" id="IPR000014">
    <property type="entry name" value="PAS"/>
</dbReference>
<name>A0A8J7LZ31_9BACT</name>
<feature type="domain" description="PAS" evidence="12">
    <location>
        <begin position="212"/>
        <end position="260"/>
    </location>
</feature>
<dbReference type="RefSeq" id="WP_199384694.1">
    <property type="nucleotide sequence ID" value="NZ_JAEMHM010000010.1"/>
</dbReference>
<gene>
    <name evidence="14" type="ORF">JFN93_13885</name>
</gene>
<dbReference type="SUPFAM" id="SSF55785">
    <property type="entry name" value="PYP-like sensor domain (PAS domain)"/>
    <property type="match status" value="1"/>
</dbReference>
<sequence>MTHGKPIHCWEYFFCTNAECPAYLDTRQACWLLENCQCYHHAGIEPEDRGLVCLNCPVFELSDDIESVRAFIRKRYSTMVAREHMAEQRIRGLSESFERITEAIEKLCLGDPSVVLEISSDNLLVRRLEAGINKLAETIAANVADSHEIAMGICEHYDALARIAAGDLSVTASEDSSSEIIAQLGVLINRCTSSLVSTIRQLKEADEQLSFTFQQMRDIIDFLPDAMFVIDQRGEIIAWNNAMETVTGKPKSEMLHQSNIASSLSIYGKVRPLLLNFLDRDLDEIRPYYSYVERIGDKLFAEAHVEAREGRPEFFLWVTAAPLIDQSGNRVGAVESIRDVTDFRKAEAARADLEHQLRQSQKIEAIGLLAGGVAHDFNNLLTAVIGYTTLIQGQLDPHSPLQGYLKQVAFCTDRATKLVQDLLTFGRKRLIQPQVLDVNDVIANLEGLLLKLLTEDIALVLHPEDAPLLVLIDKGMMEQVLVNLVANARDSMPAGGTVTIRTSREETPLPPAPGLKGHTDYAVVSVIDTGLGMEEELLDKIFEPFFTTKELGKGSGLGLSIVYGIVSQHGGTITVQSKLGQGSAFRLFLPLLDQEQAVLTGPEQAAQPPELVRGSETVLLVEDDVAARSVNEEVLRIAGYQVLTAENGQEAVLIYGREGSRIDLVVMDVIMPVMNGRDAYEAIRRIDPGVRCLFVSGYTADIIHQKGRIDTTFDFLAKPAPPHEFLRRVRTILDRR</sequence>
<dbReference type="Gene3D" id="3.30.565.10">
    <property type="entry name" value="Histidine kinase-like ATPase, C-terminal domain"/>
    <property type="match status" value="1"/>
</dbReference>
<evidence type="ECO:0000256" key="9">
    <source>
        <dbReference type="PROSITE-ProRule" id="PRU00169"/>
    </source>
</evidence>
<dbReference type="InterPro" id="IPR003661">
    <property type="entry name" value="HisK_dim/P_dom"/>
</dbReference>
<dbReference type="CDD" id="cd00082">
    <property type="entry name" value="HisKA"/>
    <property type="match status" value="1"/>
</dbReference>
<reference evidence="14" key="1">
    <citation type="submission" date="2020-12" db="EMBL/GenBank/DDBJ databases">
        <title>Geomonas sp. Red875, isolated from river sediment.</title>
        <authorList>
            <person name="Xu Z."/>
            <person name="Zhang Z."/>
            <person name="Masuda Y."/>
            <person name="Itoh H."/>
            <person name="Senoo K."/>
        </authorList>
    </citation>
    <scope>NUCLEOTIDE SEQUENCE</scope>
    <source>
        <strain evidence="14">Red875</strain>
    </source>
</reference>
<dbReference type="AlphaFoldDB" id="A0A8J7LZ31"/>
<dbReference type="InterPro" id="IPR036890">
    <property type="entry name" value="HATPase_C_sf"/>
</dbReference>
<evidence type="ECO:0000256" key="6">
    <source>
        <dbReference type="ARBA" id="ARBA00022777"/>
    </source>
</evidence>
<dbReference type="SUPFAM" id="SSF52172">
    <property type="entry name" value="CheY-like"/>
    <property type="match status" value="1"/>
</dbReference>
<keyword evidence="4" id="KW-0808">Transferase</keyword>
<evidence type="ECO:0000259" key="12">
    <source>
        <dbReference type="PROSITE" id="PS50112"/>
    </source>
</evidence>
<dbReference type="PROSITE" id="PS50112">
    <property type="entry name" value="PAS"/>
    <property type="match status" value="1"/>
</dbReference>
<evidence type="ECO:0000259" key="11">
    <source>
        <dbReference type="PROSITE" id="PS50110"/>
    </source>
</evidence>
<keyword evidence="15" id="KW-1185">Reference proteome</keyword>